<evidence type="ECO:0000256" key="2">
    <source>
        <dbReference type="ARBA" id="ARBA00009966"/>
    </source>
</evidence>
<proteinExistence type="inferred from homology"/>
<evidence type="ECO:0000256" key="3">
    <source>
        <dbReference type="ARBA" id="ARBA00023015"/>
    </source>
</evidence>
<dbReference type="InterPro" id="IPR044869">
    <property type="entry name" value="HNF-1_POU"/>
</dbReference>
<feature type="region of interest" description="Disordered" evidence="11">
    <location>
        <begin position="662"/>
        <end position="815"/>
    </location>
</feature>
<feature type="compositionally biased region" description="Polar residues" evidence="11">
    <location>
        <begin position="336"/>
        <end position="353"/>
    </location>
</feature>
<dbReference type="GO" id="GO:0030073">
    <property type="term" value="P:insulin secretion"/>
    <property type="evidence" value="ECO:0007669"/>
    <property type="project" value="InterPro"/>
</dbReference>
<evidence type="ECO:0000256" key="5">
    <source>
        <dbReference type="ARBA" id="ARBA00023155"/>
    </source>
</evidence>
<sequence>MFANMVSKLTSLQQELLNALLDSGVTRDVLIQALDDMEPSPASYGVKLENLHMSPSAKTNSSEVEAKPVFQTLTNGHSKGKLSGDEGSEDGDDYDTPPILKELQSLNTEEAAEQRAEVDRMLAEDPWRAARMIKAYMQQHNIPQREVVDVTGLNQSHLSQHLNKGTPMKTQKRAALYTWYVRKQREILRQFNQATQGSGSIMTDKGSQDQVLLLFPEFSQPGPGMGQTEVDAVTEPSLKKLRRNRFKWGPASQQILYQAYERQKNPSKEEREALVDECNRAECLQRGVSPSKAQGLGTNLVTEVRVYNWFANRRKEEAFRQKLAMDAYGGQSINPLLTHNSPHHSQASTSPPSKMQAVRYNQGPSEVSSSSTINHHSMTSSQSVLQQVSPGALDPSHGLLSPDAKMISVSGGGLPPVSTLTNIHSSHHAHQQTQNLIMPISGVMAIAQGLSTSQAQTVPVINSVTGSLATLQPVQFSQQLHSSHQQSLMQQSHSHMSQQPFMATVTHSHMYPHKQEPPQYSHPSRFPSAMVVTDNNSLSTLSSMSSTKQDVPVNKMVQLGGLNWCPLQACFMYPVGGGLGPPQGMMPMQQQPQQQGFPMVPVMQPNMQGMMGMNFGAQMPTGPMPMQGGMAMGMQAPGMQFMGQPQFIGIRATGPQYPADLQKQMAEEHQKRLEQQQRMLEEDRKRRQFEEQKQKLRLLSSVKPKTGEKSRDDALEAIKGNLDGFSRDAKMHPTPSSQSKKPDSSPSHSSVPPHSPSPAFAEDDDEFSDFIQGPIEASFPSSSLPLPSSFSSSSGVNRTPLEAGTGQRPSSSTIPISLAPSLPILTVPHHSSVISSSQSTFQGPTLEEKLFSSCDLSVDKKAQVNFKHCQAMSELTPRSQVSVHFESSPRARNWAQYSDDISAAFTVEKTPEPATTSPAPTTTEAQPQQASNAS</sequence>
<dbReference type="PANTHER" id="PTHR11568">
    <property type="entry name" value="HEPATOCYTE NUCLEAR FACTOR 1"/>
    <property type="match status" value="1"/>
</dbReference>
<keyword evidence="16" id="KW-1185">Reference proteome</keyword>
<feature type="compositionally biased region" description="Low complexity" evidence="11">
    <location>
        <begin position="912"/>
        <end position="934"/>
    </location>
</feature>
<evidence type="ECO:0000259" key="12">
    <source>
        <dbReference type="PROSITE" id="PS50071"/>
    </source>
</evidence>
<dbReference type="GO" id="GO:0045893">
    <property type="term" value="P:positive regulation of DNA-templated transcription"/>
    <property type="evidence" value="ECO:0007669"/>
    <property type="project" value="InterPro"/>
</dbReference>
<keyword evidence="4 10" id="KW-0238">DNA-binding</keyword>
<evidence type="ECO:0000313" key="16">
    <source>
        <dbReference type="Proteomes" id="UP000727407"/>
    </source>
</evidence>
<feature type="domain" description="POU-specific atypical" evidence="13">
    <location>
        <begin position="101"/>
        <end position="196"/>
    </location>
</feature>
<dbReference type="GO" id="GO:0034672">
    <property type="term" value="P:anterior/posterior pattern specification involved in pronephros development"/>
    <property type="evidence" value="ECO:0007669"/>
    <property type="project" value="UniProtKB-ARBA"/>
</dbReference>
<gene>
    <name evidence="15" type="primary">hnf1ba</name>
    <name evidence="15" type="ORF">DAT39_002123</name>
</gene>
<dbReference type="PROSITE" id="PS51936">
    <property type="entry name" value="POU_4"/>
    <property type="match status" value="1"/>
</dbReference>
<dbReference type="OrthoDB" id="10069265at2759"/>
<feature type="domain" description="Homeobox" evidence="12">
    <location>
        <begin position="239"/>
        <end position="320"/>
    </location>
</feature>
<feature type="compositionally biased region" description="Low complexity" evidence="11">
    <location>
        <begin position="778"/>
        <end position="794"/>
    </location>
</feature>
<feature type="region of interest" description="Disordered" evidence="11">
    <location>
        <begin position="905"/>
        <end position="934"/>
    </location>
</feature>
<dbReference type="SUPFAM" id="SSF47413">
    <property type="entry name" value="lambda repressor-like DNA-binding domains"/>
    <property type="match status" value="1"/>
</dbReference>
<dbReference type="FunFam" id="1.10.260.40:FF:000009">
    <property type="entry name" value="Hepatocyte nuclear factor 1-beta"/>
    <property type="match status" value="1"/>
</dbReference>
<dbReference type="InterPro" id="IPR009057">
    <property type="entry name" value="Homeodomain-like_sf"/>
</dbReference>
<dbReference type="PROSITE" id="PS51937">
    <property type="entry name" value="HNF_P1"/>
    <property type="match status" value="1"/>
</dbReference>
<feature type="compositionally biased region" description="Polar residues" evidence="11">
    <location>
        <begin position="362"/>
        <end position="389"/>
    </location>
</feature>
<dbReference type="SUPFAM" id="SSF46689">
    <property type="entry name" value="Homeodomain-like"/>
    <property type="match status" value="1"/>
</dbReference>
<evidence type="ECO:0000259" key="14">
    <source>
        <dbReference type="PROSITE" id="PS51937"/>
    </source>
</evidence>
<dbReference type="InterPro" id="IPR023219">
    <property type="entry name" value="HNF1_dimer_N_dom_sf"/>
</dbReference>
<keyword evidence="8 10" id="KW-0539">Nucleus</keyword>
<evidence type="ECO:0000256" key="10">
    <source>
        <dbReference type="PROSITE-ProRule" id="PRU00108"/>
    </source>
</evidence>
<dbReference type="GO" id="GO:0000981">
    <property type="term" value="F:DNA-binding transcription factor activity, RNA polymerase II-specific"/>
    <property type="evidence" value="ECO:0007669"/>
    <property type="project" value="TreeGrafter"/>
</dbReference>
<comment type="subunit">
    <text evidence="9">Binds DNA as a dimer. Can form homodimer or heterodimer with HNF1-alpha.</text>
</comment>
<dbReference type="InterPro" id="IPR006897">
    <property type="entry name" value="HNF1b_C"/>
</dbReference>
<name>A0A8J4UEY5_CLAMG</name>
<organism evidence="15 16">
    <name type="scientific">Clarias magur</name>
    <name type="common">Asian catfish</name>
    <name type="synonym">Macropteronotus magur</name>
    <dbReference type="NCBI Taxonomy" id="1594786"/>
    <lineage>
        <taxon>Eukaryota</taxon>
        <taxon>Metazoa</taxon>
        <taxon>Chordata</taxon>
        <taxon>Craniata</taxon>
        <taxon>Vertebrata</taxon>
        <taxon>Euteleostomi</taxon>
        <taxon>Actinopterygii</taxon>
        <taxon>Neopterygii</taxon>
        <taxon>Teleostei</taxon>
        <taxon>Ostariophysi</taxon>
        <taxon>Siluriformes</taxon>
        <taxon>Clariidae</taxon>
        <taxon>Clarias</taxon>
    </lineage>
</organism>
<evidence type="ECO:0000256" key="11">
    <source>
        <dbReference type="SAM" id="MobiDB-lite"/>
    </source>
</evidence>
<evidence type="ECO:0000256" key="1">
    <source>
        <dbReference type="ARBA" id="ARBA00004123"/>
    </source>
</evidence>
<comment type="subcellular location">
    <subcellularLocation>
        <location evidence="1 10">Nucleus</location>
    </subcellularLocation>
</comment>
<keyword evidence="7" id="KW-0804">Transcription</keyword>
<keyword evidence="6" id="KW-0010">Activator</keyword>
<feature type="non-terminal residue" evidence="15">
    <location>
        <position position="934"/>
    </location>
</feature>
<feature type="compositionally biased region" description="Low complexity" evidence="11">
    <location>
        <begin position="733"/>
        <end position="760"/>
    </location>
</feature>
<dbReference type="InterPro" id="IPR001356">
    <property type="entry name" value="HD"/>
</dbReference>
<evidence type="ECO:0000256" key="4">
    <source>
        <dbReference type="ARBA" id="ARBA00023125"/>
    </source>
</evidence>
<dbReference type="PROSITE" id="PS50071">
    <property type="entry name" value="HOMEOBOX_2"/>
    <property type="match status" value="1"/>
</dbReference>
<dbReference type="AlphaFoldDB" id="A0A8J4UEY5"/>
<dbReference type="Gene3D" id="1.10.10.60">
    <property type="entry name" value="Homeodomain-like"/>
    <property type="match status" value="1"/>
</dbReference>
<protein>
    <submittedName>
        <fullName evidence="15">Hepatocyte nuclear factor 1-beta isoform X1</fullName>
    </submittedName>
</protein>
<dbReference type="GO" id="GO:0001889">
    <property type="term" value="P:liver development"/>
    <property type="evidence" value="ECO:0007669"/>
    <property type="project" value="InterPro"/>
</dbReference>
<evidence type="ECO:0000256" key="6">
    <source>
        <dbReference type="ARBA" id="ARBA00023159"/>
    </source>
</evidence>
<feature type="compositionally biased region" description="Basic and acidic residues" evidence="11">
    <location>
        <begin position="665"/>
        <end position="694"/>
    </location>
</feature>
<dbReference type="GO" id="GO:0031016">
    <property type="term" value="P:pancreas development"/>
    <property type="evidence" value="ECO:0007669"/>
    <property type="project" value="InterPro"/>
</dbReference>
<feature type="compositionally biased region" description="Basic and acidic residues" evidence="11">
    <location>
        <begin position="705"/>
        <end position="716"/>
    </location>
</feature>
<dbReference type="GO" id="GO:0000978">
    <property type="term" value="F:RNA polymerase II cis-regulatory region sequence-specific DNA binding"/>
    <property type="evidence" value="ECO:0007669"/>
    <property type="project" value="TreeGrafter"/>
</dbReference>
<evidence type="ECO:0000256" key="8">
    <source>
        <dbReference type="ARBA" id="ARBA00023242"/>
    </source>
</evidence>
<comment type="similarity">
    <text evidence="2">Belongs to the HNF1 homeobox family.</text>
</comment>
<dbReference type="InterPro" id="IPR039066">
    <property type="entry name" value="HNF-1"/>
</dbReference>
<evidence type="ECO:0000256" key="9">
    <source>
        <dbReference type="ARBA" id="ARBA00066053"/>
    </source>
</evidence>
<keyword evidence="3" id="KW-0805">Transcription regulation</keyword>
<accession>A0A8J4UEY5</accession>
<dbReference type="InterPro" id="IPR044866">
    <property type="entry name" value="HNF_P1"/>
</dbReference>
<dbReference type="InterPro" id="IPR006899">
    <property type="entry name" value="HNF-1_N"/>
</dbReference>
<dbReference type="EMBL" id="QNUK01000015">
    <property type="protein sequence ID" value="KAF5908218.1"/>
    <property type="molecule type" value="Genomic_DNA"/>
</dbReference>
<feature type="compositionally biased region" description="Acidic residues" evidence="11">
    <location>
        <begin position="86"/>
        <end position="95"/>
    </location>
</feature>
<dbReference type="PANTHER" id="PTHR11568:SF2">
    <property type="entry name" value="HEPATOCYTE NUCLEAR FACTOR 1-BETA"/>
    <property type="match status" value="1"/>
</dbReference>
<feature type="DNA-binding region" description="Homeobox" evidence="10">
    <location>
        <begin position="241"/>
        <end position="321"/>
    </location>
</feature>
<dbReference type="CDD" id="cd00086">
    <property type="entry name" value="homeodomain"/>
    <property type="match status" value="1"/>
</dbReference>
<keyword evidence="5 10" id="KW-0371">Homeobox</keyword>
<feature type="region of interest" description="Disordered" evidence="11">
    <location>
        <begin position="70"/>
        <end position="98"/>
    </location>
</feature>
<evidence type="ECO:0000256" key="7">
    <source>
        <dbReference type="ARBA" id="ARBA00023163"/>
    </source>
</evidence>
<dbReference type="FunFam" id="1.10.10.60:FF:000043">
    <property type="entry name" value="Hepatocyte nuclear factor 1-beta"/>
    <property type="match status" value="1"/>
</dbReference>
<dbReference type="GO" id="GO:0005634">
    <property type="term" value="C:nucleus"/>
    <property type="evidence" value="ECO:0007669"/>
    <property type="project" value="UniProtKB-SubCell"/>
</dbReference>
<comment type="caution">
    <text evidence="15">The sequence shown here is derived from an EMBL/GenBank/DDBJ whole genome shotgun (WGS) entry which is preliminary data.</text>
</comment>
<dbReference type="Pfam" id="PF04812">
    <property type="entry name" value="HNF-1B_C"/>
    <property type="match status" value="1"/>
</dbReference>
<dbReference type="Pfam" id="PF04814">
    <property type="entry name" value="HNF-1_N"/>
    <property type="match status" value="1"/>
</dbReference>
<dbReference type="Proteomes" id="UP000727407">
    <property type="component" value="Unassembled WGS sequence"/>
</dbReference>
<feature type="region of interest" description="Disordered" evidence="11">
    <location>
        <begin position="336"/>
        <end position="399"/>
    </location>
</feature>
<reference evidence="15" key="1">
    <citation type="submission" date="2020-07" db="EMBL/GenBank/DDBJ databases">
        <title>Clarias magur genome sequencing, assembly and annotation.</title>
        <authorList>
            <person name="Kushwaha B."/>
            <person name="Kumar R."/>
            <person name="Das P."/>
            <person name="Joshi C.G."/>
            <person name="Kumar D."/>
            <person name="Nagpure N.S."/>
            <person name="Pandey M."/>
            <person name="Agarwal S."/>
            <person name="Srivastava S."/>
            <person name="Singh M."/>
            <person name="Sahoo L."/>
            <person name="Jayasankar P."/>
            <person name="Meher P.K."/>
            <person name="Koringa P.G."/>
            <person name="Iquebal M.A."/>
            <person name="Das S.P."/>
            <person name="Bit A."/>
            <person name="Patnaik S."/>
            <person name="Patel N."/>
            <person name="Shah T.M."/>
            <person name="Hinsu A."/>
            <person name="Jena J.K."/>
        </authorList>
    </citation>
    <scope>NUCLEOTIDE SEQUENCE</scope>
    <source>
        <strain evidence="15">CIFAMagur01</strain>
        <tissue evidence="15">Testis</tissue>
    </source>
</reference>
<dbReference type="SUPFAM" id="SSF100957">
    <property type="entry name" value="Dimerization cofactor of HNF-1 alpha"/>
    <property type="match status" value="1"/>
</dbReference>
<feature type="domain" description="HNF-p1" evidence="14">
    <location>
        <begin position="5"/>
        <end position="36"/>
    </location>
</feature>
<dbReference type="InterPro" id="IPR010982">
    <property type="entry name" value="Lambda_DNA-bd_dom_sf"/>
</dbReference>
<dbReference type="SMART" id="SM00389">
    <property type="entry name" value="HOX"/>
    <property type="match status" value="1"/>
</dbReference>
<evidence type="ECO:0000313" key="15">
    <source>
        <dbReference type="EMBL" id="KAF5908218.1"/>
    </source>
</evidence>
<dbReference type="Gene3D" id="1.10.260.40">
    <property type="entry name" value="lambda repressor-like DNA-binding domains"/>
    <property type="match status" value="1"/>
</dbReference>
<evidence type="ECO:0000259" key="13">
    <source>
        <dbReference type="PROSITE" id="PS51936"/>
    </source>
</evidence>